<sequence>MTTDNQPSKQKKKRVLVVGGGASGMSALQSFSLSPEKFQATLYDKAPTLGGSATSYQLPDPEKYGAQYINDGVQGASPVFHNTFKVFHHTLGLRSSEVGMQISFGKGVQEFWSNVFPSDLVDRFKPDIVKFGRTLRTIKRFEPIFAVIPVNRMLKMFGFSSDFGERMVYPLVALFFGTGNETKNVSSAIIERVFLDPSMRLFEFSDESLLASVPTMMAFPELGRVYSEWRKEVTRNGNVEIETSREVVEIQRNTKEARKLGGNILVVSRRVNKDGKPLEKGDEESRTEVFDDLIMACDADSALKILGKSATWKERKVLGNVLYKWDITTTHNDLDYMKKHYEMFYDSKFNANRSDQESKKAFEFAEKNWKPLYLIKMYEDDPAQIEMSFDLTNYQPQFKGSPGAGEGARKTDDEAPPTERQGPNGKQGDSQEAQLSKVKVDPTTGRSAGEPPLEDHVFQTIFLDREISEKWTKSEIREDKIILEKWWKQQSHRWQLYAFTVPFLWTINGKNNTHFAGGWQLVNMHEVAIVSGYSAAYCLGAKYPYSDDEDCKRLFRLYHALTKMSRLRSEDRKGFFA</sequence>
<name>A0ACD0P1C5_9BASI</name>
<evidence type="ECO:0000313" key="2">
    <source>
        <dbReference type="Proteomes" id="UP000245626"/>
    </source>
</evidence>
<dbReference type="Proteomes" id="UP000245626">
    <property type="component" value="Unassembled WGS sequence"/>
</dbReference>
<dbReference type="EMBL" id="KZ819810">
    <property type="protein sequence ID" value="PWN51895.1"/>
    <property type="molecule type" value="Genomic_DNA"/>
</dbReference>
<evidence type="ECO:0000313" key="1">
    <source>
        <dbReference type="EMBL" id="PWN51895.1"/>
    </source>
</evidence>
<reference evidence="1 2" key="1">
    <citation type="journal article" date="2018" name="Mol. Biol. Evol.">
        <title>Broad Genomic Sampling Reveals a Smut Pathogenic Ancestry of the Fungal Clade Ustilaginomycotina.</title>
        <authorList>
            <person name="Kijpornyongpan T."/>
            <person name="Mondo S.J."/>
            <person name="Barry K."/>
            <person name="Sandor L."/>
            <person name="Lee J."/>
            <person name="Lipzen A."/>
            <person name="Pangilinan J."/>
            <person name="LaButti K."/>
            <person name="Hainaut M."/>
            <person name="Henrissat B."/>
            <person name="Grigoriev I.V."/>
            <person name="Spatafora J.W."/>
            <person name="Aime M.C."/>
        </authorList>
    </citation>
    <scope>NUCLEOTIDE SEQUENCE [LARGE SCALE GENOMIC DNA]</scope>
    <source>
        <strain evidence="1 2">SA 807</strain>
    </source>
</reference>
<accession>A0ACD0P1C5</accession>
<proteinExistence type="predicted"/>
<gene>
    <name evidence="1" type="ORF">IE53DRAFT_31193</name>
</gene>
<keyword evidence="2" id="KW-1185">Reference proteome</keyword>
<organism evidence="1 2">
    <name type="scientific">Violaceomyces palustris</name>
    <dbReference type="NCBI Taxonomy" id="1673888"/>
    <lineage>
        <taxon>Eukaryota</taxon>
        <taxon>Fungi</taxon>
        <taxon>Dikarya</taxon>
        <taxon>Basidiomycota</taxon>
        <taxon>Ustilaginomycotina</taxon>
        <taxon>Ustilaginomycetes</taxon>
        <taxon>Violaceomycetales</taxon>
        <taxon>Violaceomycetaceae</taxon>
        <taxon>Violaceomyces</taxon>
    </lineage>
</organism>
<protein>
    <submittedName>
        <fullName evidence="1">Uncharacterized protein</fullName>
    </submittedName>
</protein>